<accession>A0AA37SLQ3</accession>
<sequence length="413" mass="46832">MNNALSQNFDLMKLKRVSTFIFAWCLISQICAQQWTNVNESLGNVSDVTEFDGKIYTISNLGLFSVSEDNGENWTIKDIRNVSTLDNPIFMTIAFFDDKNGIIGIRNPFNSYQLLSTADSGDNWAILEHENNESCSTGFMPLKITVVNDTTAVLVPLNAAHLRVTKNRGSSWECINSFISPSALQKIEILNEKEWFYNDNAGLNYTDDGGQTWKIIKKNYLIDFQICPDSVVFGLSPYYDSPNGIPIFYSSKDNFATYDSISLDIFSGEFINLFLVTSENEIFMIIGDKAYFSKDQAQSFKLIQEFNNEPIRTHFINDKWYLSGRGLWELDPSVSNIKHTQIANQLFFPNPVIDEIKLNDNQYEYYNIISIDGKTIASGTVQSSAIDVTHLQSGMYFLQLSSEKSFVGVPFIK</sequence>
<organism evidence="2 3">
    <name type="scientific">Portibacter lacus</name>
    <dbReference type="NCBI Taxonomy" id="1099794"/>
    <lineage>
        <taxon>Bacteria</taxon>
        <taxon>Pseudomonadati</taxon>
        <taxon>Bacteroidota</taxon>
        <taxon>Saprospiria</taxon>
        <taxon>Saprospirales</taxon>
        <taxon>Haliscomenobacteraceae</taxon>
        <taxon>Portibacter</taxon>
    </lineage>
</organism>
<dbReference type="Gene3D" id="2.130.10.10">
    <property type="entry name" value="YVTN repeat-like/Quinoprotein amine dehydrogenase"/>
    <property type="match status" value="1"/>
</dbReference>
<evidence type="ECO:0000313" key="3">
    <source>
        <dbReference type="Proteomes" id="UP001156666"/>
    </source>
</evidence>
<dbReference type="EMBL" id="BSOH01000007">
    <property type="protein sequence ID" value="GLR16763.1"/>
    <property type="molecule type" value="Genomic_DNA"/>
</dbReference>
<dbReference type="Proteomes" id="UP001156666">
    <property type="component" value="Unassembled WGS sequence"/>
</dbReference>
<name>A0AA37SLQ3_9BACT</name>
<dbReference type="InterPro" id="IPR015943">
    <property type="entry name" value="WD40/YVTN_repeat-like_dom_sf"/>
</dbReference>
<dbReference type="SUPFAM" id="SSF110296">
    <property type="entry name" value="Oligoxyloglucan reducing end-specific cellobiohydrolase"/>
    <property type="match status" value="1"/>
</dbReference>
<evidence type="ECO:0000313" key="2">
    <source>
        <dbReference type="EMBL" id="GLR16763.1"/>
    </source>
</evidence>
<comment type="caution">
    <text evidence="2">The sequence shown here is derived from an EMBL/GenBank/DDBJ whole genome shotgun (WGS) entry which is preliminary data.</text>
</comment>
<dbReference type="InterPro" id="IPR026444">
    <property type="entry name" value="Secre_tail"/>
</dbReference>
<proteinExistence type="predicted"/>
<dbReference type="NCBIfam" id="TIGR04183">
    <property type="entry name" value="Por_Secre_tail"/>
    <property type="match status" value="1"/>
</dbReference>
<feature type="domain" description="Secretion system C-terminal sorting" evidence="1">
    <location>
        <begin position="348"/>
        <end position="404"/>
    </location>
</feature>
<gene>
    <name evidence="2" type="ORF">GCM10007940_13780</name>
</gene>
<evidence type="ECO:0000259" key="1">
    <source>
        <dbReference type="Pfam" id="PF18962"/>
    </source>
</evidence>
<dbReference type="Pfam" id="PF18962">
    <property type="entry name" value="Por_Secre_tail"/>
    <property type="match status" value="1"/>
</dbReference>
<reference evidence="2" key="1">
    <citation type="journal article" date="2014" name="Int. J. Syst. Evol. Microbiol.">
        <title>Complete genome sequence of Corynebacterium casei LMG S-19264T (=DSM 44701T), isolated from a smear-ripened cheese.</title>
        <authorList>
            <consortium name="US DOE Joint Genome Institute (JGI-PGF)"/>
            <person name="Walter F."/>
            <person name="Albersmeier A."/>
            <person name="Kalinowski J."/>
            <person name="Ruckert C."/>
        </authorList>
    </citation>
    <scope>NUCLEOTIDE SEQUENCE</scope>
    <source>
        <strain evidence="2">NBRC 108769</strain>
    </source>
</reference>
<dbReference type="AlphaFoldDB" id="A0AA37SLQ3"/>
<reference evidence="2" key="2">
    <citation type="submission" date="2023-01" db="EMBL/GenBank/DDBJ databases">
        <title>Draft genome sequence of Portibacter lacus strain NBRC 108769.</title>
        <authorList>
            <person name="Sun Q."/>
            <person name="Mori K."/>
        </authorList>
    </citation>
    <scope>NUCLEOTIDE SEQUENCE</scope>
    <source>
        <strain evidence="2">NBRC 108769</strain>
    </source>
</reference>
<protein>
    <recommendedName>
        <fullName evidence="1">Secretion system C-terminal sorting domain-containing protein</fullName>
    </recommendedName>
</protein>
<keyword evidence="3" id="KW-1185">Reference proteome</keyword>